<reference evidence="2 3" key="1">
    <citation type="submission" date="2019-05" db="EMBL/GenBank/DDBJ databases">
        <title>Another draft genome of Portunus trituberculatus and its Hox gene families provides insights of decapod evolution.</title>
        <authorList>
            <person name="Jeong J.-H."/>
            <person name="Song I."/>
            <person name="Kim S."/>
            <person name="Choi T."/>
            <person name="Kim D."/>
            <person name="Ryu S."/>
            <person name="Kim W."/>
        </authorList>
    </citation>
    <scope>NUCLEOTIDE SEQUENCE [LARGE SCALE GENOMIC DNA]</scope>
    <source>
        <tissue evidence="2">Muscle</tissue>
    </source>
</reference>
<gene>
    <name evidence="2" type="ORF">E2C01_084166</name>
</gene>
<keyword evidence="3" id="KW-1185">Reference proteome</keyword>
<organism evidence="2 3">
    <name type="scientific">Portunus trituberculatus</name>
    <name type="common">Swimming crab</name>
    <name type="synonym">Neptunus trituberculatus</name>
    <dbReference type="NCBI Taxonomy" id="210409"/>
    <lineage>
        <taxon>Eukaryota</taxon>
        <taxon>Metazoa</taxon>
        <taxon>Ecdysozoa</taxon>
        <taxon>Arthropoda</taxon>
        <taxon>Crustacea</taxon>
        <taxon>Multicrustacea</taxon>
        <taxon>Malacostraca</taxon>
        <taxon>Eumalacostraca</taxon>
        <taxon>Eucarida</taxon>
        <taxon>Decapoda</taxon>
        <taxon>Pleocyemata</taxon>
        <taxon>Brachyura</taxon>
        <taxon>Eubrachyura</taxon>
        <taxon>Portunoidea</taxon>
        <taxon>Portunidae</taxon>
        <taxon>Portuninae</taxon>
        <taxon>Portunus</taxon>
    </lineage>
</organism>
<dbReference type="AlphaFoldDB" id="A0A5B7J3J6"/>
<dbReference type="Proteomes" id="UP000324222">
    <property type="component" value="Unassembled WGS sequence"/>
</dbReference>
<sequence>MAQAREGKSYRNRDMGRGGTAAEGIDMMETATRTEKRGGAERLDVRNSRGTECAAVKTSRRKEQRQHMNECEKSWRSEMAGVWTGRGRW</sequence>
<dbReference type="EMBL" id="VSRR010080321">
    <property type="protein sequence ID" value="MPC89229.1"/>
    <property type="molecule type" value="Genomic_DNA"/>
</dbReference>
<proteinExistence type="predicted"/>
<evidence type="ECO:0000256" key="1">
    <source>
        <dbReference type="SAM" id="MobiDB-lite"/>
    </source>
</evidence>
<evidence type="ECO:0000313" key="2">
    <source>
        <dbReference type="EMBL" id="MPC89229.1"/>
    </source>
</evidence>
<feature type="compositionally biased region" description="Basic and acidic residues" evidence="1">
    <location>
        <begin position="32"/>
        <end position="49"/>
    </location>
</feature>
<name>A0A5B7J3J6_PORTR</name>
<feature type="compositionally biased region" description="Basic and acidic residues" evidence="1">
    <location>
        <begin position="1"/>
        <end position="16"/>
    </location>
</feature>
<evidence type="ECO:0000313" key="3">
    <source>
        <dbReference type="Proteomes" id="UP000324222"/>
    </source>
</evidence>
<protein>
    <submittedName>
        <fullName evidence="2">Uncharacterized protein</fullName>
    </submittedName>
</protein>
<accession>A0A5B7J3J6</accession>
<comment type="caution">
    <text evidence="2">The sequence shown here is derived from an EMBL/GenBank/DDBJ whole genome shotgun (WGS) entry which is preliminary data.</text>
</comment>
<feature type="region of interest" description="Disordered" evidence="1">
    <location>
        <begin position="1"/>
        <end position="68"/>
    </location>
</feature>